<evidence type="ECO:0000313" key="2">
    <source>
        <dbReference type="EMBL" id="CAK7922944.1"/>
    </source>
</evidence>
<sequence>MTEEQVPSSRPLPDVLKLKLQLFHRLQRCNRDAWKQYWRSFQQYLVAKLSLEEFHGLAEELLGSDKHLHNEFVAALLCTTYERQEIGHTELWRNSQLSETPEAQERDRKAKGETRPSMVAEEDVCTTRRDGSLLLQMTTEERARHVGGDCGQKEQAAEFGRKRPNSRIEAAGDSTEAAACTKRVFLDREQVLERYHSDHQSAQLLMGLGKCATAVSAPSIAATPEPNPSMCSKEHKSCVVSGDRPE</sequence>
<feature type="compositionally biased region" description="Basic and acidic residues" evidence="1">
    <location>
        <begin position="103"/>
        <end position="114"/>
    </location>
</feature>
<protein>
    <submittedName>
        <fullName evidence="2">Uncharacterized protein</fullName>
    </submittedName>
</protein>
<dbReference type="InterPro" id="IPR024738">
    <property type="entry name" value="Hfi1/Tada1"/>
</dbReference>
<dbReference type="EMBL" id="CAKLBY020000066">
    <property type="protein sequence ID" value="CAK7922944.1"/>
    <property type="molecule type" value="Genomic_DNA"/>
</dbReference>
<feature type="region of interest" description="Disordered" evidence="1">
    <location>
        <begin position="220"/>
        <end position="246"/>
    </location>
</feature>
<feature type="compositionally biased region" description="Basic and acidic residues" evidence="1">
    <location>
        <begin position="232"/>
        <end position="246"/>
    </location>
</feature>
<feature type="region of interest" description="Disordered" evidence="1">
    <location>
        <begin position="144"/>
        <end position="174"/>
    </location>
</feature>
<reference evidence="2" key="1">
    <citation type="submission" date="2024-01" db="EMBL/GenBank/DDBJ databases">
        <authorList>
            <person name="Webb A."/>
        </authorList>
    </citation>
    <scope>NUCLEOTIDE SEQUENCE</scope>
    <source>
        <strain evidence="2">Pm1</strain>
    </source>
</reference>
<evidence type="ECO:0000256" key="1">
    <source>
        <dbReference type="SAM" id="MobiDB-lite"/>
    </source>
</evidence>
<gene>
    <name evidence="2" type="ORF">PM001_LOCUS8115</name>
</gene>
<dbReference type="Pfam" id="PF12767">
    <property type="entry name" value="SAGA-Tad1"/>
    <property type="match status" value="1"/>
</dbReference>
<comment type="caution">
    <text evidence="2">The sequence shown here is derived from an EMBL/GenBank/DDBJ whole genome shotgun (WGS) entry which is preliminary data.</text>
</comment>
<name>A0AAV1TP78_9STRA</name>
<evidence type="ECO:0000313" key="3">
    <source>
        <dbReference type="Proteomes" id="UP001162060"/>
    </source>
</evidence>
<proteinExistence type="predicted"/>
<dbReference type="AlphaFoldDB" id="A0AAV1TP78"/>
<dbReference type="GO" id="GO:0070461">
    <property type="term" value="C:SAGA-type complex"/>
    <property type="evidence" value="ECO:0007669"/>
    <property type="project" value="InterPro"/>
</dbReference>
<accession>A0AAV1TP78</accession>
<feature type="compositionally biased region" description="Polar residues" evidence="1">
    <location>
        <begin position="92"/>
        <end position="101"/>
    </location>
</feature>
<feature type="region of interest" description="Disordered" evidence="1">
    <location>
        <begin position="92"/>
        <end position="123"/>
    </location>
</feature>
<dbReference type="Proteomes" id="UP001162060">
    <property type="component" value="Unassembled WGS sequence"/>
</dbReference>
<feature type="compositionally biased region" description="Basic and acidic residues" evidence="1">
    <location>
        <begin position="144"/>
        <end position="161"/>
    </location>
</feature>
<organism evidence="2 3">
    <name type="scientific">Peronospora matthiolae</name>
    <dbReference type="NCBI Taxonomy" id="2874970"/>
    <lineage>
        <taxon>Eukaryota</taxon>
        <taxon>Sar</taxon>
        <taxon>Stramenopiles</taxon>
        <taxon>Oomycota</taxon>
        <taxon>Peronosporomycetes</taxon>
        <taxon>Peronosporales</taxon>
        <taxon>Peronosporaceae</taxon>
        <taxon>Peronospora</taxon>
    </lineage>
</organism>